<evidence type="ECO:0000313" key="22">
    <source>
        <dbReference type="Proteomes" id="UP000297453"/>
    </source>
</evidence>
<dbReference type="RefSeq" id="WP_135585032.1">
    <property type="nucleotide sequence ID" value="NZ_RQEP01000005.1"/>
</dbReference>
<dbReference type="PROSITE" id="PS00551">
    <property type="entry name" value="MOLYBDOPTERIN_PROK_1"/>
    <property type="match status" value="1"/>
</dbReference>
<dbReference type="InterPro" id="IPR006657">
    <property type="entry name" value="MoPterin_dinucl-bd_dom"/>
</dbReference>
<comment type="cofactor">
    <cofactor evidence="3">
        <name>FAD</name>
        <dbReference type="ChEBI" id="CHEBI:57692"/>
    </cofactor>
</comment>
<comment type="caution">
    <text evidence="21">The sequence shown here is derived from an EMBL/GenBank/DDBJ whole genome shotgun (WGS) entry which is preliminary data.</text>
</comment>
<evidence type="ECO:0000256" key="18">
    <source>
        <dbReference type="ARBA" id="ARBA00055000"/>
    </source>
</evidence>
<dbReference type="PANTHER" id="PTHR43105:SF9">
    <property type="entry name" value="NADPH-FE(3+) OXIDOREDUCTASE SUBUNIT ALPHA"/>
    <property type="match status" value="1"/>
</dbReference>
<dbReference type="InterPro" id="IPR041957">
    <property type="entry name" value="CT_Nitrate-R-NapA-like"/>
</dbReference>
<dbReference type="InterPro" id="IPR023753">
    <property type="entry name" value="FAD/NAD-binding_dom"/>
</dbReference>
<organism evidence="21 22">
    <name type="scientific">Leptospira semungkisensis</name>
    <dbReference type="NCBI Taxonomy" id="2484985"/>
    <lineage>
        <taxon>Bacteria</taxon>
        <taxon>Pseudomonadati</taxon>
        <taxon>Spirochaetota</taxon>
        <taxon>Spirochaetia</taxon>
        <taxon>Leptospirales</taxon>
        <taxon>Leptospiraceae</taxon>
        <taxon>Leptospira</taxon>
    </lineage>
</organism>
<evidence type="ECO:0000256" key="6">
    <source>
        <dbReference type="ARBA" id="ARBA00022505"/>
    </source>
</evidence>
<protein>
    <recommendedName>
        <fullName evidence="19">nitrate reductase (cytochrome)</fullName>
        <ecNumber evidence="19">1.9.6.1</ecNumber>
    </recommendedName>
</protein>
<keyword evidence="12" id="KW-0813">Transport</keyword>
<dbReference type="GO" id="GO:0046872">
    <property type="term" value="F:metal ion binding"/>
    <property type="evidence" value="ECO:0007669"/>
    <property type="project" value="UniProtKB-KW"/>
</dbReference>
<evidence type="ECO:0000313" key="21">
    <source>
        <dbReference type="EMBL" id="TGK07310.1"/>
    </source>
</evidence>
<feature type="domain" description="4Fe-4S Mo/W bis-MGD-type" evidence="20">
    <location>
        <begin position="4"/>
        <end position="60"/>
    </location>
</feature>
<keyword evidence="10" id="KW-0574">Periplasm</keyword>
<comment type="catalytic activity">
    <reaction evidence="17">
        <text>2 Fe(II)-[cytochrome] + nitrate + 2 H(+) = 2 Fe(III)-[cytochrome] + nitrite + H2O</text>
        <dbReference type="Rhea" id="RHEA:12909"/>
        <dbReference type="Rhea" id="RHEA-COMP:11777"/>
        <dbReference type="Rhea" id="RHEA-COMP:11778"/>
        <dbReference type="ChEBI" id="CHEBI:15377"/>
        <dbReference type="ChEBI" id="CHEBI:15378"/>
        <dbReference type="ChEBI" id="CHEBI:16301"/>
        <dbReference type="ChEBI" id="CHEBI:17632"/>
        <dbReference type="ChEBI" id="CHEBI:29033"/>
        <dbReference type="ChEBI" id="CHEBI:29034"/>
        <dbReference type="EC" id="1.9.6.1"/>
    </reaction>
</comment>
<evidence type="ECO:0000256" key="14">
    <source>
        <dbReference type="ARBA" id="ARBA00023004"/>
    </source>
</evidence>
<evidence type="ECO:0000256" key="7">
    <source>
        <dbReference type="ARBA" id="ARBA00022630"/>
    </source>
</evidence>
<dbReference type="CDD" id="cd02754">
    <property type="entry name" value="MopB_Nitrate-R-NapA-like"/>
    <property type="match status" value="1"/>
</dbReference>
<accession>A0A4R9G8D9</accession>
<dbReference type="Gene3D" id="3.40.228.10">
    <property type="entry name" value="Dimethylsulfoxide Reductase, domain 2"/>
    <property type="match status" value="1"/>
</dbReference>
<name>A0A4R9G8D9_9LEPT</name>
<dbReference type="SUPFAM" id="SSF53706">
    <property type="entry name" value="Formate dehydrogenase/DMSO reductase, domains 1-3"/>
    <property type="match status" value="1"/>
</dbReference>
<dbReference type="PROSITE" id="PS51669">
    <property type="entry name" value="4FE4S_MOW_BIS_MGD"/>
    <property type="match status" value="1"/>
</dbReference>
<evidence type="ECO:0000256" key="19">
    <source>
        <dbReference type="ARBA" id="ARBA00067026"/>
    </source>
</evidence>
<dbReference type="Proteomes" id="UP000297453">
    <property type="component" value="Unassembled WGS sequence"/>
</dbReference>
<keyword evidence="11" id="KW-0274">FAD</keyword>
<keyword evidence="5" id="KW-0004">4Fe-4S</keyword>
<dbReference type="GO" id="GO:0016020">
    <property type="term" value="C:membrane"/>
    <property type="evidence" value="ECO:0007669"/>
    <property type="project" value="TreeGrafter"/>
</dbReference>
<keyword evidence="16" id="KW-0534">Nitrate assimilation</keyword>
<proteinExistence type="inferred from homology"/>
<dbReference type="InterPro" id="IPR006655">
    <property type="entry name" value="Mopterin_OxRdtase_prok_CS"/>
</dbReference>
<dbReference type="InterPro" id="IPR016156">
    <property type="entry name" value="FAD/NAD-linked_Rdtase_dimer_sf"/>
</dbReference>
<gene>
    <name evidence="21" type="ORF">EHO59_04160</name>
</gene>
<evidence type="ECO:0000256" key="16">
    <source>
        <dbReference type="ARBA" id="ARBA00023063"/>
    </source>
</evidence>
<dbReference type="Pfam" id="PF04324">
    <property type="entry name" value="Fer2_BFD"/>
    <property type="match status" value="1"/>
</dbReference>
<dbReference type="Pfam" id="PF18267">
    <property type="entry name" value="Rubredoxin_C"/>
    <property type="match status" value="1"/>
</dbReference>
<dbReference type="InterPro" id="IPR041575">
    <property type="entry name" value="Rubredoxin_C"/>
</dbReference>
<evidence type="ECO:0000256" key="13">
    <source>
        <dbReference type="ARBA" id="ARBA00023002"/>
    </source>
</evidence>
<evidence type="ECO:0000256" key="9">
    <source>
        <dbReference type="ARBA" id="ARBA00022729"/>
    </source>
</evidence>
<dbReference type="Gene3D" id="3.30.390.30">
    <property type="match status" value="1"/>
</dbReference>
<evidence type="ECO:0000256" key="1">
    <source>
        <dbReference type="ARBA" id="ARBA00001942"/>
    </source>
</evidence>
<dbReference type="CDD" id="cd02791">
    <property type="entry name" value="MopB_CT_Nitrate-R-NapA-like"/>
    <property type="match status" value="1"/>
</dbReference>
<evidence type="ECO:0000256" key="3">
    <source>
        <dbReference type="ARBA" id="ARBA00001974"/>
    </source>
</evidence>
<comment type="function">
    <text evidence="18">Catalytic subunit of the periplasmic nitrate reductase complex NapAB. Receives electrons from NapB and catalyzes the reduction of nitrate to nitrite.</text>
</comment>
<dbReference type="SMART" id="SM00926">
    <property type="entry name" value="Molybdop_Fe4S4"/>
    <property type="match status" value="1"/>
</dbReference>
<sequence length="1170" mass="128927">MNPKTSFATTCSYCGVGCGVLIHRETEKSFLVEGDPNHPANKGMLCSKGMNLHHTVMDRSDRIQFPLSRNLKTGQLERTNWDKALSEIAIRFQQLIRDHGPDSVGFYVSGQLLTEEYYVINKLTKGFLGTNNIDTNSRLCMSSAVVGYKLSLGEDSVPISYEDIELADCFLIAGANPAWCHPILFRRIEARKNSDPNVKLIVVDPRKTESCEDADLHLQIIPGTDVALFNAIARRLIETDSIDIPFIEAHTEGFNELKERVLSITMEEYSEACGVPINKIESAAGMIANSKGFLTLWAMGLNQSVVGVNKNLALINLNLITGKIGKPGSGPFSLTGQPNAMGGREVGGLCNLLPAHRNLADENHRKEVADFWGVDSVRDKPGYSATEMFEHLSTGKMKAVWIVCTNPTVSLPDARTVEAGLRNAELVVVQDISAKHESIPFAHYVLPAAGWSEKQGTMTNSDRRITYLPKVFDPPEEARADTWIIVDFAKKMGFAPSFDYKDEEDVFLEHCRLTRGTNIDIGGLDYSILKERRSVQWPFPDKGHGGTPRLFADGRFYRPNGKAKLHSVEPQDQSEKTSPEFPLILTTGRIRDQWHTMTRTGKVRKLKEHKKEPYLEIHPTDAKSRGISEGDIVEIKNERGNVRVKATLTDTIRLGTVFLPMHWGRNNGNDEARANNLTSSRFDPLSKQPGFKISAVQVSIYKKQKEKILIIGGGNGTLAFLRKYRALAPDDEITVLCKEEYPFYNRILLPDLISGEKDFSQLSGVSEEEISSWNVDVKSSTSVAQIFPEGKKVKDVEGNLYSYNKLIVATGSRPSIPKYIPDQMIGIFSLRSKNDADRIKGFFVPNTHALIVGGGLLGLELAAALKSLNVDVTVVVRTDRLMSKQLDPISGEILKEEIEKRGIRVLFNTEISKVSGTERLETVKFKDGTVLHPDGIVYAMGTVTNFELAKDANLNCKSGILVNDFLQSSDPDIYAIGEVAEHSSGMYGTVAATEEQAEIAAWHIYGYKFGSYSGSMHSNLLKIPGLELVSLRLPDTPMDELTADYEEITFLDRRRGRYKKCILKGDRLVGAILVGDKSEFAEFKGMISSGIELGDKRDRLLSGSSPLKPPIGALVCSCNGVGRGNIEQEIQNGVHTVQAIGASTGAGTGCGSCRPEISKILKESGVLSGT</sequence>
<dbReference type="PANTHER" id="PTHR43105">
    <property type="entry name" value="RESPIRATORY NITRATE REDUCTASE"/>
    <property type="match status" value="1"/>
</dbReference>
<dbReference type="GO" id="GO:0042128">
    <property type="term" value="P:nitrate assimilation"/>
    <property type="evidence" value="ECO:0007669"/>
    <property type="project" value="UniProtKB-KW"/>
</dbReference>
<keyword evidence="12" id="KW-0249">Electron transport</keyword>
<dbReference type="PRINTS" id="PR00368">
    <property type="entry name" value="FADPNR"/>
</dbReference>
<dbReference type="InterPro" id="IPR036188">
    <property type="entry name" value="FAD/NAD-bd_sf"/>
</dbReference>
<dbReference type="OrthoDB" id="9803192at2"/>
<keyword evidence="9" id="KW-0732">Signal</keyword>
<dbReference type="GO" id="GO:0050140">
    <property type="term" value="F:nitrate reductase (cytochrome) activity"/>
    <property type="evidence" value="ECO:0007669"/>
    <property type="project" value="UniProtKB-EC"/>
</dbReference>
<dbReference type="GO" id="GO:0043546">
    <property type="term" value="F:molybdopterin cofactor binding"/>
    <property type="evidence" value="ECO:0007669"/>
    <property type="project" value="InterPro"/>
</dbReference>
<dbReference type="PROSITE" id="PS00932">
    <property type="entry name" value="MOLYBDOPTERIN_PROK_3"/>
    <property type="match status" value="1"/>
</dbReference>
<evidence type="ECO:0000256" key="11">
    <source>
        <dbReference type="ARBA" id="ARBA00022827"/>
    </source>
</evidence>
<dbReference type="InterPro" id="IPR050123">
    <property type="entry name" value="Prok_molybdopt-oxidoreductase"/>
</dbReference>
<dbReference type="InterPro" id="IPR041854">
    <property type="entry name" value="BFD-like_2Fe2S-bd_dom_sf"/>
</dbReference>
<keyword evidence="8" id="KW-0479">Metal-binding</keyword>
<dbReference type="Gene3D" id="3.40.50.740">
    <property type="match status" value="1"/>
</dbReference>
<dbReference type="Gene3D" id="3.50.50.60">
    <property type="entry name" value="FAD/NAD(P)-binding domain"/>
    <property type="match status" value="2"/>
</dbReference>
<evidence type="ECO:0000256" key="15">
    <source>
        <dbReference type="ARBA" id="ARBA00023014"/>
    </source>
</evidence>
<dbReference type="Gene3D" id="1.10.10.1100">
    <property type="entry name" value="BFD-like [2Fe-2S]-binding domain"/>
    <property type="match status" value="1"/>
</dbReference>
<dbReference type="InterPro" id="IPR006963">
    <property type="entry name" value="Mopterin_OxRdtase_4Fe-4S_dom"/>
</dbReference>
<dbReference type="InterPro" id="IPR027467">
    <property type="entry name" value="MopterinOxRdtase_cofactor_BS"/>
</dbReference>
<evidence type="ECO:0000256" key="10">
    <source>
        <dbReference type="ARBA" id="ARBA00022764"/>
    </source>
</evidence>
<dbReference type="Gene3D" id="2.20.25.90">
    <property type="entry name" value="ADC-like domains"/>
    <property type="match status" value="1"/>
</dbReference>
<dbReference type="InterPro" id="IPR009010">
    <property type="entry name" value="Asp_de-COase-like_dom_sf"/>
</dbReference>
<dbReference type="EMBL" id="RQEP01000005">
    <property type="protein sequence ID" value="TGK07310.1"/>
    <property type="molecule type" value="Genomic_DNA"/>
</dbReference>
<evidence type="ECO:0000256" key="2">
    <source>
        <dbReference type="ARBA" id="ARBA00001966"/>
    </source>
</evidence>
<evidence type="ECO:0000256" key="5">
    <source>
        <dbReference type="ARBA" id="ARBA00022485"/>
    </source>
</evidence>
<evidence type="ECO:0000256" key="17">
    <source>
        <dbReference type="ARBA" id="ARBA00052176"/>
    </source>
</evidence>
<keyword evidence="22" id="KW-1185">Reference proteome</keyword>
<reference evidence="21" key="1">
    <citation type="journal article" date="2019" name="PLoS Negl. Trop. Dis.">
        <title>Revisiting the worldwide diversity of Leptospira species in the environment.</title>
        <authorList>
            <person name="Vincent A.T."/>
            <person name="Schiettekatte O."/>
            <person name="Bourhy P."/>
            <person name="Veyrier F.J."/>
            <person name="Picardeau M."/>
        </authorList>
    </citation>
    <scope>NUCLEOTIDE SEQUENCE [LARGE SCALE GENOMIC DNA]</scope>
    <source>
        <strain evidence="21">SSS9</strain>
    </source>
</reference>
<dbReference type="Pfam" id="PF00384">
    <property type="entry name" value="Molybdopterin"/>
    <property type="match status" value="1"/>
</dbReference>
<dbReference type="Gene3D" id="2.40.40.20">
    <property type="match status" value="1"/>
</dbReference>
<keyword evidence="15" id="KW-0411">Iron-sulfur</keyword>
<dbReference type="AlphaFoldDB" id="A0A4R9G8D9"/>
<dbReference type="GO" id="GO:0045333">
    <property type="term" value="P:cellular respiration"/>
    <property type="evidence" value="ECO:0007669"/>
    <property type="project" value="UniProtKB-ARBA"/>
</dbReference>
<dbReference type="FunFam" id="2.40.40.20:FF:000005">
    <property type="entry name" value="Periplasmic nitrate reductase"/>
    <property type="match status" value="1"/>
</dbReference>
<dbReference type="InterPro" id="IPR006656">
    <property type="entry name" value="Mopterin_OxRdtase"/>
</dbReference>
<comment type="cofactor">
    <cofactor evidence="1">
        <name>Mo-bis(molybdopterin guanine dinucleotide)</name>
        <dbReference type="ChEBI" id="CHEBI:60539"/>
    </cofactor>
</comment>
<dbReference type="InterPro" id="IPR007419">
    <property type="entry name" value="BFD-like_2Fe2S-bd_dom"/>
</dbReference>
<dbReference type="EC" id="1.9.6.1" evidence="19"/>
<dbReference type="Pfam" id="PF04879">
    <property type="entry name" value="Molybdop_Fe4S4"/>
    <property type="match status" value="1"/>
</dbReference>
<keyword evidence="7" id="KW-0285">Flavoprotein</keyword>
<comment type="cofactor">
    <cofactor evidence="2">
        <name>[4Fe-4S] cluster</name>
        <dbReference type="ChEBI" id="CHEBI:49883"/>
    </cofactor>
</comment>
<dbReference type="Pfam" id="PF07992">
    <property type="entry name" value="Pyr_redox_2"/>
    <property type="match status" value="1"/>
</dbReference>
<dbReference type="GO" id="GO:0051539">
    <property type="term" value="F:4 iron, 4 sulfur cluster binding"/>
    <property type="evidence" value="ECO:0007669"/>
    <property type="project" value="UniProtKB-KW"/>
</dbReference>
<dbReference type="Pfam" id="PF01568">
    <property type="entry name" value="Molydop_binding"/>
    <property type="match status" value="1"/>
</dbReference>
<comment type="similarity">
    <text evidence="4">Belongs to the prokaryotic molybdopterin-containing oxidoreductase family. NasA/NapA/NarB subfamily.</text>
</comment>
<keyword evidence="13" id="KW-0560">Oxidoreductase</keyword>
<keyword evidence="6" id="KW-0500">Molybdenum</keyword>
<dbReference type="PRINTS" id="PR00411">
    <property type="entry name" value="PNDRDTASEI"/>
</dbReference>
<evidence type="ECO:0000259" key="20">
    <source>
        <dbReference type="PROSITE" id="PS51669"/>
    </source>
</evidence>
<evidence type="ECO:0000256" key="12">
    <source>
        <dbReference type="ARBA" id="ARBA00022982"/>
    </source>
</evidence>
<evidence type="ECO:0000256" key="8">
    <source>
        <dbReference type="ARBA" id="ARBA00022723"/>
    </source>
</evidence>
<evidence type="ECO:0000256" key="4">
    <source>
        <dbReference type="ARBA" id="ARBA00008747"/>
    </source>
</evidence>
<dbReference type="SUPFAM" id="SSF50692">
    <property type="entry name" value="ADC-like"/>
    <property type="match status" value="1"/>
</dbReference>
<dbReference type="SUPFAM" id="SSF51905">
    <property type="entry name" value="FAD/NAD(P)-binding domain"/>
    <property type="match status" value="2"/>
</dbReference>
<keyword evidence="14" id="KW-0408">Iron</keyword>